<feature type="signal peptide" evidence="1">
    <location>
        <begin position="1"/>
        <end position="24"/>
    </location>
</feature>
<keyword evidence="3" id="KW-1185">Reference proteome</keyword>
<organism evidence="2 3">
    <name type="scientific">Phytohabitans kaempferiae</name>
    <dbReference type="NCBI Taxonomy" id="1620943"/>
    <lineage>
        <taxon>Bacteria</taxon>
        <taxon>Bacillati</taxon>
        <taxon>Actinomycetota</taxon>
        <taxon>Actinomycetes</taxon>
        <taxon>Micromonosporales</taxon>
        <taxon>Micromonosporaceae</taxon>
    </lineage>
</organism>
<evidence type="ECO:0008006" key="4">
    <source>
        <dbReference type="Google" id="ProtNLM"/>
    </source>
</evidence>
<evidence type="ECO:0000313" key="3">
    <source>
        <dbReference type="Proteomes" id="UP001589867"/>
    </source>
</evidence>
<dbReference type="RefSeq" id="WP_377262361.1">
    <property type="nucleotide sequence ID" value="NZ_JBHLUH010000100.1"/>
</dbReference>
<proteinExistence type="predicted"/>
<accession>A0ABV6MH15</accession>
<evidence type="ECO:0000313" key="2">
    <source>
        <dbReference type="EMBL" id="MFC0534026.1"/>
    </source>
</evidence>
<evidence type="ECO:0000256" key="1">
    <source>
        <dbReference type="SAM" id="SignalP"/>
    </source>
</evidence>
<dbReference type="Proteomes" id="UP001589867">
    <property type="component" value="Unassembled WGS sequence"/>
</dbReference>
<protein>
    <recommendedName>
        <fullName evidence="4">Resuscitation-promoting factor core lysozyme-like domain-containing protein</fullName>
    </recommendedName>
</protein>
<reference evidence="2 3" key="1">
    <citation type="submission" date="2024-09" db="EMBL/GenBank/DDBJ databases">
        <authorList>
            <person name="Sun Q."/>
            <person name="Mori K."/>
        </authorList>
    </citation>
    <scope>NUCLEOTIDE SEQUENCE [LARGE SCALE GENOMIC DNA]</scope>
    <source>
        <strain evidence="2 3">TBRC 3947</strain>
    </source>
</reference>
<feature type="chain" id="PRO_5045101250" description="Resuscitation-promoting factor core lysozyme-like domain-containing protein" evidence="1">
    <location>
        <begin position="25"/>
        <end position="64"/>
    </location>
</feature>
<sequence>MRRRTVFGVVVALFVALMPGPAAAAGSASPDPIAHDPTIIKQGRYYNGSGAGPWNARSYSVCAS</sequence>
<gene>
    <name evidence="2" type="ORF">ACFFIA_41160</name>
</gene>
<comment type="caution">
    <text evidence="2">The sequence shown here is derived from an EMBL/GenBank/DDBJ whole genome shotgun (WGS) entry which is preliminary data.</text>
</comment>
<name>A0ABV6MH15_9ACTN</name>
<dbReference type="EMBL" id="JBHLUH010000100">
    <property type="protein sequence ID" value="MFC0534026.1"/>
    <property type="molecule type" value="Genomic_DNA"/>
</dbReference>
<keyword evidence="1" id="KW-0732">Signal</keyword>